<feature type="signal peptide" evidence="3">
    <location>
        <begin position="1"/>
        <end position="27"/>
    </location>
</feature>
<reference evidence="7" key="1">
    <citation type="submission" date="2016-06" db="UniProtKB">
        <authorList>
            <consortium name="WormBaseParasite"/>
        </authorList>
    </citation>
    <scope>IDENTIFICATION</scope>
</reference>
<dbReference type="GO" id="GO:0007508">
    <property type="term" value="P:larval heart development"/>
    <property type="evidence" value="ECO:0007669"/>
    <property type="project" value="TreeGrafter"/>
</dbReference>
<gene>
    <name evidence="5" type="ORF">ECPE_LOCUS13994</name>
</gene>
<dbReference type="OrthoDB" id="445826at2759"/>
<dbReference type="AlphaFoldDB" id="A0A183B459"/>
<feature type="domain" description="C2H2-type" evidence="4">
    <location>
        <begin position="254"/>
        <end position="282"/>
    </location>
</feature>
<proteinExistence type="predicted"/>
<feature type="compositionally biased region" description="Polar residues" evidence="2">
    <location>
        <begin position="288"/>
        <end position="303"/>
    </location>
</feature>
<keyword evidence="3" id="KW-0732">Signal</keyword>
<evidence type="ECO:0000256" key="3">
    <source>
        <dbReference type="SAM" id="SignalP"/>
    </source>
</evidence>
<dbReference type="GO" id="GO:0061343">
    <property type="term" value="P:cell adhesion involved in heart morphogenesis"/>
    <property type="evidence" value="ECO:0007669"/>
    <property type="project" value="TreeGrafter"/>
</dbReference>
<feature type="region of interest" description="Disordered" evidence="2">
    <location>
        <begin position="288"/>
        <end position="324"/>
    </location>
</feature>
<sequence length="344" mass="39120">MGRYILTTLKFIILGLELLPRSCPTFAGRGHDYYKDFRNQCPSKQRWKRAALEDSLAATASNGLFAYPRRRTRVPTTLPPLLVQGALKDDPGEQVDLFSRHYALMYESAEPFPEGLHIQGLRSPTLAVLLFNPREVQATLENLNINESPGPDGLHPKVLKELAVVISVPLWALFNSSLKYGRLPEDWKIALISPLFKSGSRADPAKYRPNFAQLQDQLVAKTNRLTVVRRECHRRRLLLLAQQQLMDSGPQTYHRCMYCSKAFLNASFLAAHVHRRHPETEVSKQAEWNQTGQPMQPPCTTIFQPPPPPPPQQQQQQQQQQPVEVIQVQNSNTVSGSFWICLRK</sequence>
<feature type="chain" id="PRO_5043138301" evidence="3">
    <location>
        <begin position="28"/>
        <end position="344"/>
    </location>
</feature>
<dbReference type="GO" id="GO:0008270">
    <property type="term" value="F:zinc ion binding"/>
    <property type="evidence" value="ECO:0007669"/>
    <property type="project" value="UniProtKB-KW"/>
</dbReference>
<dbReference type="GO" id="GO:0031012">
    <property type="term" value="C:extracellular matrix"/>
    <property type="evidence" value="ECO:0007669"/>
    <property type="project" value="TreeGrafter"/>
</dbReference>
<protein>
    <submittedName>
        <fullName evidence="7">C2H2-type domain-containing protein</fullName>
    </submittedName>
</protein>
<evidence type="ECO:0000256" key="2">
    <source>
        <dbReference type="SAM" id="MobiDB-lite"/>
    </source>
</evidence>
<dbReference type="Proteomes" id="UP000272942">
    <property type="component" value="Unassembled WGS sequence"/>
</dbReference>
<dbReference type="InterPro" id="IPR013087">
    <property type="entry name" value="Znf_C2H2_type"/>
</dbReference>
<keyword evidence="1" id="KW-0479">Metal-binding</keyword>
<evidence type="ECO:0000313" key="7">
    <source>
        <dbReference type="WBParaSite" id="ECPE_0001403401-mRNA-1"/>
    </source>
</evidence>
<dbReference type="PANTHER" id="PTHR33395">
    <property type="entry name" value="TRANSCRIPTASE, PUTATIVE-RELATED-RELATED"/>
    <property type="match status" value="1"/>
</dbReference>
<name>A0A183B459_9TREM</name>
<dbReference type="PROSITE" id="PS00028">
    <property type="entry name" value="ZINC_FINGER_C2H2_1"/>
    <property type="match status" value="1"/>
</dbReference>
<keyword evidence="1" id="KW-0862">Zinc</keyword>
<evidence type="ECO:0000256" key="1">
    <source>
        <dbReference type="PROSITE-ProRule" id="PRU00042"/>
    </source>
</evidence>
<reference evidence="5 6" key="2">
    <citation type="submission" date="2018-11" db="EMBL/GenBank/DDBJ databases">
        <authorList>
            <consortium name="Pathogen Informatics"/>
        </authorList>
    </citation>
    <scope>NUCLEOTIDE SEQUENCE [LARGE SCALE GENOMIC DNA]</scope>
    <source>
        <strain evidence="5 6">Egypt</strain>
    </source>
</reference>
<dbReference type="WBParaSite" id="ECPE_0001403401-mRNA-1">
    <property type="protein sequence ID" value="ECPE_0001403401-mRNA-1"/>
    <property type="gene ID" value="ECPE_0001403401"/>
</dbReference>
<feature type="compositionally biased region" description="Low complexity" evidence="2">
    <location>
        <begin position="313"/>
        <end position="322"/>
    </location>
</feature>
<dbReference type="PROSITE" id="PS50157">
    <property type="entry name" value="ZINC_FINGER_C2H2_2"/>
    <property type="match status" value="1"/>
</dbReference>
<dbReference type="PANTHER" id="PTHR33395:SF22">
    <property type="entry name" value="REVERSE TRANSCRIPTASE DOMAIN-CONTAINING PROTEIN"/>
    <property type="match status" value="1"/>
</dbReference>
<evidence type="ECO:0000259" key="4">
    <source>
        <dbReference type="PROSITE" id="PS50157"/>
    </source>
</evidence>
<accession>A0A183B459</accession>
<dbReference type="EMBL" id="UZAN01056455">
    <property type="protein sequence ID" value="VDP91266.1"/>
    <property type="molecule type" value="Genomic_DNA"/>
</dbReference>
<organism evidence="7">
    <name type="scientific">Echinostoma caproni</name>
    <dbReference type="NCBI Taxonomy" id="27848"/>
    <lineage>
        <taxon>Eukaryota</taxon>
        <taxon>Metazoa</taxon>
        <taxon>Spiralia</taxon>
        <taxon>Lophotrochozoa</taxon>
        <taxon>Platyhelminthes</taxon>
        <taxon>Trematoda</taxon>
        <taxon>Digenea</taxon>
        <taxon>Plagiorchiida</taxon>
        <taxon>Echinostomata</taxon>
        <taxon>Echinostomatoidea</taxon>
        <taxon>Echinostomatidae</taxon>
        <taxon>Echinostoma</taxon>
    </lineage>
</organism>
<keyword evidence="1" id="KW-0863">Zinc-finger</keyword>
<evidence type="ECO:0000313" key="5">
    <source>
        <dbReference type="EMBL" id="VDP91266.1"/>
    </source>
</evidence>
<keyword evidence="6" id="KW-1185">Reference proteome</keyword>
<evidence type="ECO:0000313" key="6">
    <source>
        <dbReference type="Proteomes" id="UP000272942"/>
    </source>
</evidence>